<dbReference type="PANTHER" id="PTHR43780">
    <property type="entry name" value="1-AMINOCYCLOPROPANE-1-CARBOXYLATE DEAMINASE-RELATED"/>
    <property type="match status" value="1"/>
</dbReference>
<dbReference type="GO" id="GO:0019148">
    <property type="term" value="F:D-cysteine desulfhydrase activity"/>
    <property type="evidence" value="ECO:0007669"/>
    <property type="project" value="TreeGrafter"/>
</dbReference>
<dbReference type="PANTHER" id="PTHR43780:SF2">
    <property type="entry name" value="1-AMINOCYCLOPROPANE-1-CARBOXYLATE DEAMINASE-RELATED"/>
    <property type="match status" value="1"/>
</dbReference>
<dbReference type="NCBIfam" id="NF003031">
    <property type="entry name" value="PRK03910.1-4"/>
    <property type="match status" value="1"/>
</dbReference>
<dbReference type="PIRSF" id="PIRSF006278">
    <property type="entry name" value="ACCD_DCysDesulf"/>
    <property type="match status" value="1"/>
</dbReference>
<evidence type="ECO:0000313" key="8">
    <source>
        <dbReference type="EMBL" id="CAD8589060.1"/>
    </source>
</evidence>
<dbReference type="InterPro" id="IPR001926">
    <property type="entry name" value="TrpB-like_PALP"/>
</dbReference>
<comment type="similarity">
    <text evidence="2">Belongs to the ACC deaminase/D-cysteine desulfhydrase family.</text>
</comment>
<dbReference type="InterPro" id="IPR005966">
    <property type="entry name" value="D-Cys_desShydrase"/>
</dbReference>
<dbReference type="AlphaFoldDB" id="A0A7S0KSQ8"/>
<reference evidence="8" key="1">
    <citation type="submission" date="2021-01" db="EMBL/GenBank/DDBJ databases">
        <authorList>
            <person name="Corre E."/>
            <person name="Pelletier E."/>
            <person name="Niang G."/>
            <person name="Scheremetjew M."/>
            <person name="Finn R."/>
            <person name="Kale V."/>
            <person name="Holt S."/>
            <person name="Cochrane G."/>
            <person name="Meng A."/>
            <person name="Brown T."/>
            <person name="Cohen L."/>
        </authorList>
    </citation>
    <scope>NUCLEOTIDE SEQUENCE</scope>
    <source>
        <strain evidence="8">Clade-D-RCC2572</strain>
    </source>
</reference>
<accession>A0A7S0KSQ8</accession>
<keyword evidence="4" id="KW-0456">Lyase</keyword>
<dbReference type="SUPFAM" id="SSF53686">
    <property type="entry name" value="Tryptophan synthase beta subunit-like PLP-dependent enzymes"/>
    <property type="match status" value="1"/>
</dbReference>
<comment type="cofactor">
    <cofactor evidence="1">
        <name>pyridoxal 5'-phosphate</name>
        <dbReference type="ChEBI" id="CHEBI:597326"/>
    </cofactor>
</comment>
<evidence type="ECO:0000259" key="7">
    <source>
        <dbReference type="Pfam" id="PF00291"/>
    </source>
</evidence>
<dbReference type="NCBIfam" id="TIGR01275">
    <property type="entry name" value="ACC_deam_rel"/>
    <property type="match status" value="1"/>
</dbReference>
<feature type="active site" description="Nucleophile" evidence="5">
    <location>
        <position position="135"/>
    </location>
</feature>
<dbReference type="Gene3D" id="3.40.50.1100">
    <property type="match status" value="2"/>
</dbReference>
<evidence type="ECO:0000256" key="5">
    <source>
        <dbReference type="PIRSR" id="PIRSR006278-1"/>
    </source>
</evidence>
<dbReference type="InterPro" id="IPR027278">
    <property type="entry name" value="ACCD_DCysDesulf"/>
</dbReference>
<dbReference type="EMBL" id="HBEW01008656">
    <property type="protein sequence ID" value="CAD8589060.1"/>
    <property type="molecule type" value="Transcribed_RNA"/>
</dbReference>
<evidence type="ECO:0000256" key="6">
    <source>
        <dbReference type="PIRSR" id="PIRSR006278-2"/>
    </source>
</evidence>
<sequence>MYGVLDTRTTPRATFRGCQTSPRANARHASTIVTRAAVVDAASVSTPFDVAGARAAVARTQGKVGLMSPGGPTPLERAPRLSEALGVDLYIKRDDCTGLASGGNKTRKLEYLLAQALEMYPDGDCVVMTQGATQSNHARQTAAAAAKLGMKCHILLENRTGRSDENYTRNGNVLLDDLFGATRESRPSGMNMNEELERVADEWRARGEKVFTIVGGGSCPTGALGYVEAALEFTEQAAEQLVDFDYFVHATGSAGTQAGLAVGFGLIQSPVKLLGFGVRMPKDIQETNVFNLATRTAAGLGLDPASVVTRDDIVADSSYVGQGYGIPAPSTIDAIRMFATHEGILLDPVYSGKGAAGLIDYAKRGLFPKGAKVCFLHTGGAVSLHGYLDAFVDDHATTAS</sequence>
<feature type="modified residue" description="N6-(pyridoxal phosphate)lysine" evidence="6">
    <location>
        <position position="105"/>
    </location>
</feature>
<dbReference type="InterPro" id="IPR036052">
    <property type="entry name" value="TrpB-like_PALP_sf"/>
</dbReference>
<name>A0A7S0KSQ8_9CHLO</name>
<gene>
    <name evidence="8" type="ORF">OMED0929_LOCUS7288</name>
</gene>
<keyword evidence="3 6" id="KW-0663">Pyridoxal phosphate</keyword>
<protein>
    <recommendedName>
        <fullName evidence="7">Tryptophan synthase beta chain-like PALP domain-containing protein</fullName>
    </recommendedName>
</protein>
<evidence type="ECO:0000256" key="4">
    <source>
        <dbReference type="ARBA" id="ARBA00023239"/>
    </source>
</evidence>
<evidence type="ECO:0000256" key="3">
    <source>
        <dbReference type="ARBA" id="ARBA00022898"/>
    </source>
</evidence>
<proteinExistence type="inferred from homology"/>
<feature type="domain" description="Tryptophan synthase beta chain-like PALP" evidence="7">
    <location>
        <begin position="69"/>
        <end position="379"/>
    </location>
</feature>
<organism evidence="8">
    <name type="scientific">Ostreococcus mediterraneus</name>
    <dbReference type="NCBI Taxonomy" id="1486918"/>
    <lineage>
        <taxon>Eukaryota</taxon>
        <taxon>Viridiplantae</taxon>
        <taxon>Chlorophyta</taxon>
        <taxon>Mamiellophyceae</taxon>
        <taxon>Mamiellales</taxon>
        <taxon>Bathycoccaceae</taxon>
        <taxon>Ostreococcus</taxon>
    </lineage>
</organism>
<evidence type="ECO:0000256" key="2">
    <source>
        <dbReference type="ARBA" id="ARBA00008639"/>
    </source>
</evidence>
<evidence type="ECO:0000256" key="1">
    <source>
        <dbReference type="ARBA" id="ARBA00001933"/>
    </source>
</evidence>
<dbReference type="FunFam" id="3.40.50.1100:FF:000017">
    <property type="entry name" value="D-cysteine desulfhydrase"/>
    <property type="match status" value="1"/>
</dbReference>
<dbReference type="Pfam" id="PF00291">
    <property type="entry name" value="PALP"/>
    <property type="match status" value="1"/>
</dbReference>